<keyword evidence="2" id="KW-0238">DNA-binding</keyword>
<evidence type="ECO:0000313" key="6">
    <source>
        <dbReference type="Proteomes" id="UP000221168"/>
    </source>
</evidence>
<dbReference type="InterPro" id="IPR023187">
    <property type="entry name" value="Tscrpt_reg_MarR-type_CS"/>
</dbReference>
<dbReference type="PROSITE" id="PS01117">
    <property type="entry name" value="HTH_MARR_1"/>
    <property type="match status" value="1"/>
</dbReference>
<feature type="domain" description="HTH marR-type" evidence="4">
    <location>
        <begin position="15"/>
        <end position="150"/>
    </location>
</feature>
<comment type="caution">
    <text evidence="5">The sequence shown here is derived from an EMBL/GenBank/DDBJ whole genome shotgun (WGS) entry which is preliminary data.</text>
</comment>
<dbReference type="PANTHER" id="PTHR33164">
    <property type="entry name" value="TRANSCRIPTIONAL REGULATOR, MARR FAMILY"/>
    <property type="match status" value="1"/>
</dbReference>
<evidence type="ECO:0000259" key="4">
    <source>
        <dbReference type="PROSITE" id="PS50995"/>
    </source>
</evidence>
<dbReference type="GO" id="GO:0003677">
    <property type="term" value="F:DNA binding"/>
    <property type="evidence" value="ECO:0007669"/>
    <property type="project" value="UniProtKB-KW"/>
</dbReference>
<dbReference type="InterPro" id="IPR036388">
    <property type="entry name" value="WH-like_DNA-bd_sf"/>
</dbReference>
<proteinExistence type="predicted"/>
<accession>A0A2G1QT70</accession>
<dbReference type="GO" id="GO:0003700">
    <property type="term" value="F:DNA-binding transcription factor activity"/>
    <property type="evidence" value="ECO:0007669"/>
    <property type="project" value="InterPro"/>
</dbReference>
<dbReference type="Proteomes" id="UP000221168">
    <property type="component" value="Unassembled WGS sequence"/>
</dbReference>
<dbReference type="AlphaFoldDB" id="A0A2G1QT70"/>
<dbReference type="SUPFAM" id="SSF46785">
    <property type="entry name" value="Winged helix' DNA-binding domain"/>
    <property type="match status" value="1"/>
</dbReference>
<dbReference type="PROSITE" id="PS50995">
    <property type="entry name" value="HTH_MARR_2"/>
    <property type="match status" value="1"/>
</dbReference>
<sequence length="155" mass="17010">MRQSGRTDVPAHRQTDRLAYLIAKLHRFVHSDLEGRLQASGLSVEQWRVLECLGDRTGLAMGELASAVLMNHPALTKMIDRMVANGLVHRAPDPADQRRVLVHATDRGAFLVEKLRPLVREHEKDVAAILDLPGKAEIEAALESAGEALADKTPA</sequence>
<dbReference type="Pfam" id="PF01047">
    <property type="entry name" value="MarR"/>
    <property type="match status" value="1"/>
</dbReference>
<reference evidence="5 6" key="1">
    <citation type="submission" date="2017-10" db="EMBL/GenBank/DDBJ databases">
        <title>Sedimentibacterium mangrovi gen. nov., sp. nov., a novel member of family Phyllobacteriacea isolated from mangrove sediment.</title>
        <authorList>
            <person name="Liao H."/>
            <person name="Tian Y."/>
        </authorList>
    </citation>
    <scope>NUCLEOTIDE SEQUENCE [LARGE SCALE GENOMIC DNA]</scope>
    <source>
        <strain evidence="5 6">X9-2-2</strain>
    </source>
</reference>
<gene>
    <name evidence="5" type="ORF">CSC94_01230</name>
</gene>
<evidence type="ECO:0000256" key="3">
    <source>
        <dbReference type="ARBA" id="ARBA00023163"/>
    </source>
</evidence>
<dbReference type="GO" id="GO:0006950">
    <property type="term" value="P:response to stress"/>
    <property type="evidence" value="ECO:0007669"/>
    <property type="project" value="TreeGrafter"/>
</dbReference>
<dbReference type="Gene3D" id="1.10.10.10">
    <property type="entry name" value="Winged helix-like DNA-binding domain superfamily/Winged helix DNA-binding domain"/>
    <property type="match status" value="1"/>
</dbReference>
<keyword evidence="6" id="KW-1185">Reference proteome</keyword>
<dbReference type="PRINTS" id="PR00598">
    <property type="entry name" value="HTHMARR"/>
</dbReference>
<dbReference type="InterPro" id="IPR039422">
    <property type="entry name" value="MarR/SlyA-like"/>
</dbReference>
<evidence type="ECO:0000256" key="2">
    <source>
        <dbReference type="ARBA" id="ARBA00023125"/>
    </source>
</evidence>
<name>A0A2G1QT70_9HYPH</name>
<dbReference type="InterPro" id="IPR036390">
    <property type="entry name" value="WH_DNA-bd_sf"/>
</dbReference>
<evidence type="ECO:0000313" key="5">
    <source>
        <dbReference type="EMBL" id="PHP68654.1"/>
    </source>
</evidence>
<keyword evidence="3" id="KW-0804">Transcription</keyword>
<dbReference type="SMART" id="SM00347">
    <property type="entry name" value="HTH_MARR"/>
    <property type="match status" value="1"/>
</dbReference>
<protein>
    <submittedName>
        <fullName evidence="5">MarR family transcriptional regulator</fullName>
    </submittedName>
</protein>
<dbReference type="EMBL" id="PDVP01000001">
    <property type="protein sequence ID" value="PHP68654.1"/>
    <property type="molecule type" value="Genomic_DNA"/>
</dbReference>
<dbReference type="InterPro" id="IPR000835">
    <property type="entry name" value="HTH_MarR-typ"/>
</dbReference>
<keyword evidence="1" id="KW-0805">Transcription regulation</keyword>
<evidence type="ECO:0000256" key="1">
    <source>
        <dbReference type="ARBA" id="ARBA00023015"/>
    </source>
</evidence>
<organism evidence="5 6">
    <name type="scientific">Zhengella mangrovi</name>
    <dbReference type="NCBI Taxonomy" id="1982044"/>
    <lineage>
        <taxon>Bacteria</taxon>
        <taxon>Pseudomonadati</taxon>
        <taxon>Pseudomonadota</taxon>
        <taxon>Alphaproteobacteria</taxon>
        <taxon>Hyphomicrobiales</taxon>
        <taxon>Notoacmeibacteraceae</taxon>
        <taxon>Zhengella</taxon>
    </lineage>
</organism>
<dbReference type="PANTHER" id="PTHR33164:SF64">
    <property type="entry name" value="TRANSCRIPTIONAL REGULATOR SLYA"/>
    <property type="match status" value="1"/>
</dbReference>